<reference evidence="1 2" key="1">
    <citation type="submission" date="2014-11" db="EMBL/GenBank/DDBJ databases">
        <authorList>
            <person name="Wibberg Daniel"/>
        </authorList>
    </citation>
    <scope>NUCLEOTIDE SEQUENCE [LARGE SCALE GENOMIC DNA]</scope>
    <source>
        <strain evidence="1">Rhizoctonia solani AG1-IB 7/3/14</strain>
    </source>
</reference>
<name>A0A0B7FU27_THACB</name>
<evidence type="ECO:0000313" key="1">
    <source>
        <dbReference type="EMBL" id="CEL60379.1"/>
    </source>
</evidence>
<protein>
    <submittedName>
        <fullName evidence="1">Uncharacterized protein</fullName>
    </submittedName>
</protein>
<accession>A0A0B7FU27</accession>
<evidence type="ECO:0000313" key="2">
    <source>
        <dbReference type="Proteomes" id="UP000059188"/>
    </source>
</evidence>
<sequence>MSARYKPNILCKLRQFVQPQPCLCWPMRKVSFPANWKYDSPSAKMSPPVYTETRQINNTQNFVTQVSDAPYLKDLTHSVDSILNNDL</sequence>
<keyword evidence="2" id="KW-1185">Reference proteome</keyword>
<dbReference type="AlphaFoldDB" id="A0A0B7FU27"/>
<proteinExistence type="predicted"/>
<gene>
    <name evidence="1" type="ORF">RSOLAG1IB_09597</name>
</gene>
<dbReference type="Proteomes" id="UP000059188">
    <property type="component" value="Unassembled WGS sequence"/>
</dbReference>
<dbReference type="EMBL" id="LN679145">
    <property type="protein sequence ID" value="CEL60379.1"/>
    <property type="molecule type" value="Genomic_DNA"/>
</dbReference>
<organism evidence="1 2">
    <name type="scientific">Thanatephorus cucumeris (strain AG1-IB / isolate 7/3/14)</name>
    <name type="common">Lettuce bottom rot fungus</name>
    <name type="synonym">Rhizoctonia solani</name>
    <dbReference type="NCBI Taxonomy" id="1108050"/>
    <lineage>
        <taxon>Eukaryota</taxon>
        <taxon>Fungi</taxon>
        <taxon>Dikarya</taxon>
        <taxon>Basidiomycota</taxon>
        <taxon>Agaricomycotina</taxon>
        <taxon>Agaricomycetes</taxon>
        <taxon>Cantharellales</taxon>
        <taxon>Ceratobasidiaceae</taxon>
        <taxon>Rhizoctonia</taxon>
        <taxon>Rhizoctonia solani AG-1</taxon>
    </lineage>
</organism>